<dbReference type="Proteomes" id="UP001175211">
    <property type="component" value="Unassembled WGS sequence"/>
</dbReference>
<protein>
    <submittedName>
        <fullName evidence="1">Uncharacterized protein</fullName>
    </submittedName>
</protein>
<evidence type="ECO:0000313" key="2">
    <source>
        <dbReference type="Proteomes" id="UP001175211"/>
    </source>
</evidence>
<reference evidence="1" key="1">
    <citation type="submission" date="2023-06" db="EMBL/GenBank/DDBJ databases">
        <authorList>
            <consortium name="Lawrence Berkeley National Laboratory"/>
            <person name="Ahrendt S."/>
            <person name="Sahu N."/>
            <person name="Indic B."/>
            <person name="Wong-Bajracharya J."/>
            <person name="Merenyi Z."/>
            <person name="Ke H.-M."/>
            <person name="Monk M."/>
            <person name="Kocsube S."/>
            <person name="Drula E."/>
            <person name="Lipzen A."/>
            <person name="Balint B."/>
            <person name="Henrissat B."/>
            <person name="Andreopoulos B."/>
            <person name="Martin F.M."/>
            <person name="Harder C.B."/>
            <person name="Rigling D."/>
            <person name="Ford K.L."/>
            <person name="Foster G.D."/>
            <person name="Pangilinan J."/>
            <person name="Papanicolaou A."/>
            <person name="Barry K."/>
            <person name="LaButti K."/>
            <person name="Viragh M."/>
            <person name="Koriabine M."/>
            <person name="Yan M."/>
            <person name="Riley R."/>
            <person name="Champramary S."/>
            <person name="Plett K.L."/>
            <person name="Tsai I.J."/>
            <person name="Slot J."/>
            <person name="Sipos G."/>
            <person name="Plett J."/>
            <person name="Nagy L.G."/>
            <person name="Grigoriev I.V."/>
        </authorList>
    </citation>
    <scope>NUCLEOTIDE SEQUENCE</scope>
    <source>
        <strain evidence="1">CCBAS 213</strain>
    </source>
</reference>
<sequence>MVSRRKAVYVGHLEEPCQALREYQEDRELVWIEGEVGVSRDGSRVHVGPYGMDEEVELDGGIYCNVLMVAMLNYFEGGKYEYIYENIQRKAHLNQAPPSLSYHVGVQVANSSWNILDVKFHRGVIVNGSMVLPIRERTQNRYLPPDDIKPLVMAFLKKLQSAGMDVQGGEESWFAYKGDDEESERVKKQDEALLIWNAIDITLNIGTLLGQYMNCPML</sequence>
<dbReference type="AlphaFoldDB" id="A0AA39K1K8"/>
<proteinExistence type="predicted"/>
<dbReference type="RefSeq" id="XP_060328155.1">
    <property type="nucleotide sequence ID" value="XM_060469858.1"/>
</dbReference>
<evidence type="ECO:0000313" key="1">
    <source>
        <dbReference type="EMBL" id="KAK0452819.1"/>
    </source>
</evidence>
<accession>A0AA39K1K8</accession>
<comment type="caution">
    <text evidence="1">The sequence shown here is derived from an EMBL/GenBank/DDBJ whole genome shotgun (WGS) entry which is preliminary data.</text>
</comment>
<dbReference type="Gene3D" id="3.40.50.2300">
    <property type="match status" value="1"/>
</dbReference>
<organism evidence="1 2">
    <name type="scientific">Armillaria tabescens</name>
    <name type="common">Ringless honey mushroom</name>
    <name type="synonym">Agaricus tabescens</name>
    <dbReference type="NCBI Taxonomy" id="1929756"/>
    <lineage>
        <taxon>Eukaryota</taxon>
        <taxon>Fungi</taxon>
        <taxon>Dikarya</taxon>
        <taxon>Basidiomycota</taxon>
        <taxon>Agaricomycotina</taxon>
        <taxon>Agaricomycetes</taxon>
        <taxon>Agaricomycetidae</taxon>
        <taxon>Agaricales</taxon>
        <taxon>Marasmiineae</taxon>
        <taxon>Physalacriaceae</taxon>
        <taxon>Desarmillaria</taxon>
    </lineage>
</organism>
<dbReference type="GeneID" id="85353406"/>
<name>A0AA39K1K8_ARMTA</name>
<gene>
    <name evidence="1" type="ORF">EV420DRAFT_1482113</name>
</gene>
<dbReference type="EMBL" id="JAUEPS010000030">
    <property type="protein sequence ID" value="KAK0452819.1"/>
    <property type="molecule type" value="Genomic_DNA"/>
</dbReference>
<keyword evidence="2" id="KW-1185">Reference proteome</keyword>